<keyword evidence="1" id="KW-0472">Membrane</keyword>
<dbReference type="EMBL" id="NXLQ01000001">
    <property type="protein sequence ID" value="RDU67546.1"/>
    <property type="molecule type" value="Genomic_DNA"/>
</dbReference>
<name>A0A3D8IRJ2_9HELI</name>
<dbReference type="Proteomes" id="UP000256379">
    <property type="component" value="Unassembled WGS sequence"/>
</dbReference>
<protein>
    <submittedName>
        <fullName evidence="2">Uncharacterized protein</fullName>
    </submittedName>
</protein>
<keyword evidence="3" id="KW-1185">Reference proteome</keyword>
<dbReference type="OrthoDB" id="5328909at2"/>
<reference evidence="2 3" key="1">
    <citation type="submission" date="2018-04" db="EMBL/GenBank/DDBJ databases">
        <title>Novel Campyloabacter and Helicobacter Species and Strains.</title>
        <authorList>
            <person name="Mannion A.J."/>
            <person name="Shen Z."/>
            <person name="Fox J.G."/>
        </authorList>
    </citation>
    <scope>NUCLEOTIDE SEQUENCE [LARGE SCALE GENOMIC DNA]</scope>
    <source>
        <strain evidence="2 3">MIT 17-337</strain>
    </source>
</reference>
<evidence type="ECO:0000313" key="3">
    <source>
        <dbReference type="Proteomes" id="UP000256379"/>
    </source>
</evidence>
<dbReference type="AlphaFoldDB" id="A0A3D8IRJ2"/>
<comment type="caution">
    <text evidence="2">The sequence shown here is derived from an EMBL/GenBank/DDBJ whole genome shotgun (WGS) entry which is preliminary data.</text>
</comment>
<dbReference type="RefSeq" id="WP_115542073.1">
    <property type="nucleotide sequence ID" value="NZ_NXLQ01000001.1"/>
</dbReference>
<evidence type="ECO:0000256" key="1">
    <source>
        <dbReference type="SAM" id="Phobius"/>
    </source>
</evidence>
<feature type="transmembrane region" description="Helical" evidence="1">
    <location>
        <begin position="16"/>
        <end position="34"/>
    </location>
</feature>
<feature type="transmembrane region" description="Helical" evidence="1">
    <location>
        <begin position="129"/>
        <end position="150"/>
    </location>
</feature>
<keyword evidence="1" id="KW-0812">Transmembrane</keyword>
<gene>
    <name evidence="2" type="ORF">CQA53_00565</name>
</gene>
<proteinExistence type="predicted"/>
<accession>A0A3D8IRJ2</accession>
<sequence>MNLYNLAILHIIKPLWLRKILASLIGFAFIYILIIFNRETAFMLSLLISAVIYRNLRTDQQNFNDKSNQPFYEVINSIKNVGTGIAKNDCVSHQDTIQNNQSQQDSQNSYTAQTLVVDKKNIPQIRKNYGNYFVIDQFIASLFCACFLVFNNTETYALEAVCACVFIRIYDYYKPSFIRRFYNFKPNLEGGYIFSGLLNGILSGLSIMLIIAILQKFNIIQITNLL</sequence>
<feature type="transmembrane region" description="Helical" evidence="1">
    <location>
        <begin position="193"/>
        <end position="214"/>
    </location>
</feature>
<evidence type="ECO:0000313" key="2">
    <source>
        <dbReference type="EMBL" id="RDU67546.1"/>
    </source>
</evidence>
<organism evidence="2 3">
    <name type="scientific">Helicobacter didelphidarum</name>
    <dbReference type="NCBI Taxonomy" id="2040648"/>
    <lineage>
        <taxon>Bacteria</taxon>
        <taxon>Pseudomonadati</taxon>
        <taxon>Campylobacterota</taxon>
        <taxon>Epsilonproteobacteria</taxon>
        <taxon>Campylobacterales</taxon>
        <taxon>Helicobacteraceae</taxon>
        <taxon>Helicobacter</taxon>
    </lineage>
</organism>
<keyword evidence="1" id="KW-1133">Transmembrane helix</keyword>